<sequence>MDGRSVLTGSFDHRVRELLLKKLSPGNAPTRMEVSACVGGSRDWRTRKIGQAQALQDPILSVADQVPRHFPLAPERQPQTPNSQRRTEAFSDLVTGSRRDWYWRSTAPLQVFIPAKKIQTVSECSTFGTALP</sequence>
<dbReference type="AlphaFoldDB" id="Q2H9P6"/>
<keyword evidence="2" id="KW-1185">Reference proteome</keyword>
<organism evidence="1 2">
    <name type="scientific">Chaetomium globosum (strain ATCC 6205 / CBS 148.51 / DSM 1962 / NBRC 6347 / NRRL 1970)</name>
    <name type="common">Soil fungus</name>
    <dbReference type="NCBI Taxonomy" id="306901"/>
    <lineage>
        <taxon>Eukaryota</taxon>
        <taxon>Fungi</taxon>
        <taxon>Dikarya</taxon>
        <taxon>Ascomycota</taxon>
        <taxon>Pezizomycotina</taxon>
        <taxon>Sordariomycetes</taxon>
        <taxon>Sordariomycetidae</taxon>
        <taxon>Sordariales</taxon>
        <taxon>Chaetomiaceae</taxon>
        <taxon>Chaetomium</taxon>
    </lineage>
</organism>
<dbReference type="EMBL" id="CH408030">
    <property type="protein sequence ID" value="EAQ91123.1"/>
    <property type="molecule type" value="Genomic_DNA"/>
</dbReference>
<dbReference type="GeneID" id="4389082"/>
<dbReference type="InParanoid" id="Q2H9P6"/>
<dbReference type="HOGENOM" id="CLU_1916829_0_0_1"/>
<dbReference type="OrthoDB" id="10273785at2759"/>
<reference evidence="2" key="1">
    <citation type="journal article" date="2015" name="Genome Announc.">
        <title>Draft genome sequence of the cellulolytic fungus Chaetomium globosum.</title>
        <authorList>
            <person name="Cuomo C.A."/>
            <person name="Untereiner W.A."/>
            <person name="Ma L.-J."/>
            <person name="Grabherr M."/>
            <person name="Birren B.W."/>
        </authorList>
    </citation>
    <scope>NUCLEOTIDE SEQUENCE [LARGE SCALE GENOMIC DNA]</scope>
    <source>
        <strain evidence="2">ATCC 6205 / CBS 148.51 / DSM 1962 / NBRC 6347 / NRRL 1970</strain>
    </source>
</reference>
<evidence type="ECO:0000313" key="1">
    <source>
        <dbReference type="EMBL" id="EAQ91123.1"/>
    </source>
</evidence>
<accession>Q2H9P6</accession>
<protein>
    <submittedName>
        <fullName evidence="1">Uncharacterized protein</fullName>
    </submittedName>
</protein>
<evidence type="ECO:0000313" key="2">
    <source>
        <dbReference type="Proteomes" id="UP000001056"/>
    </source>
</evidence>
<gene>
    <name evidence="1" type="ORF">CHGG_03058</name>
</gene>
<dbReference type="Proteomes" id="UP000001056">
    <property type="component" value="Unassembled WGS sequence"/>
</dbReference>
<proteinExistence type="predicted"/>
<dbReference type="RefSeq" id="XP_001229574.1">
    <property type="nucleotide sequence ID" value="XM_001229573.1"/>
</dbReference>
<name>Q2H9P6_CHAGB</name>
<dbReference type="VEuPathDB" id="FungiDB:CHGG_03058"/>